<keyword evidence="3" id="KW-0804">Transcription</keyword>
<comment type="caution">
    <text evidence="5">The sequence shown here is derived from an EMBL/GenBank/DDBJ whole genome shotgun (WGS) entry which is preliminary data.</text>
</comment>
<protein>
    <submittedName>
        <fullName evidence="5">Helix-turn-helix domain-containing protein</fullName>
    </submittedName>
</protein>
<dbReference type="PROSITE" id="PS00041">
    <property type="entry name" value="HTH_ARAC_FAMILY_1"/>
    <property type="match status" value="1"/>
</dbReference>
<dbReference type="InterPro" id="IPR018060">
    <property type="entry name" value="HTH_AraC"/>
</dbReference>
<proteinExistence type="predicted"/>
<reference evidence="5 6" key="1">
    <citation type="submission" date="2024-09" db="EMBL/GenBank/DDBJ databases">
        <authorList>
            <person name="Sun Q."/>
            <person name="Mori K."/>
        </authorList>
    </citation>
    <scope>NUCLEOTIDE SEQUENCE [LARGE SCALE GENOMIC DNA]</scope>
    <source>
        <strain evidence="5 6">CECT 8286</strain>
    </source>
</reference>
<evidence type="ECO:0000259" key="4">
    <source>
        <dbReference type="PROSITE" id="PS01124"/>
    </source>
</evidence>
<dbReference type="Gene3D" id="1.10.10.60">
    <property type="entry name" value="Homeodomain-like"/>
    <property type="match status" value="1"/>
</dbReference>
<dbReference type="SMART" id="SM00342">
    <property type="entry name" value="HTH_ARAC"/>
    <property type="match status" value="1"/>
</dbReference>
<keyword evidence="1" id="KW-0805">Transcription regulation</keyword>
<evidence type="ECO:0000256" key="3">
    <source>
        <dbReference type="ARBA" id="ARBA00023163"/>
    </source>
</evidence>
<gene>
    <name evidence="5" type="ORF">ACFFVB_05370</name>
</gene>
<organism evidence="5 6">
    <name type="scientific">Formosa undariae</name>
    <dbReference type="NCBI Taxonomy" id="1325436"/>
    <lineage>
        <taxon>Bacteria</taxon>
        <taxon>Pseudomonadati</taxon>
        <taxon>Bacteroidota</taxon>
        <taxon>Flavobacteriia</taxon>
        <taxon>Flavobacteriales</taxon>
        <taxon>Flavobacteriaceae</taxon>
        <taxon>Formosa</taxon>
    </lineage>
</organism>
<sequence>MKIYKDIKTYFLNDLDAITDYNNQFYIKSFGKRKGTEKLYHDPEFLEPHKRDFFEMGIIAQHNKNMRIGEQDFKKMTNGLAIVSPFQTISYGENNSDADDDSGYVIYFKSSILDSLKQPYEVQNQFPFFKIHTLPLYYLSEDDFIEISTLAEALYQESRSSEVNSLEMIRALLFQLLYKVKRITHNNEGIVPLNRFDVIMAKFENAILASNNNFLSVNAYASKLNISPIYLSECVKRATGQSAQKVIIDYKVLHSKTLLHQKELSISEVADALGFNEVANFNQFFKRNVGITASKFRKLPN</sequence>
<dbReference type="PANTHER" id="PTHR43280">
    <property type="entry name" value="ARAC-FAMILY TRANSCRIPTIONAL REGULATOR"/>
    <property type="match status" value="1"/>
</dbReference>
<dbReference type="PROSITE" id="PS01124">
    <property type="entry name" value="HTH_ARAC_FAMILY_2"/>
    <property type="match status" value="1"/>
</dbReference>
<feature type="domain" description="HTH araC/xylS-type" evidence="4">
    <location>
        <begin position="197"/>
        <end position="299"/>
    </location>
</feature>
<dbReference type="InterPro" id="IPR009057">
    <property type="entry name" value="Homeodomain-like_sf"/>
</dbReference>
<evidence type="ECO:0000256" key="2">
    <source>
        <dbReference type="ARBA" id="ARBA00023125"/>
    </source>
</evidence>
<evidence type="ECO:0000313" key="6">
    <source>
        <dbReference type="Proteomes" id="UP001589605"/>
    </source>
</evidence>
<dbReference type="SUPFAM" id="SSF46689">
    <property type="entry name" value="Homeodomain-like"/>
    <property type="match status" value="1"/>
</dbReference>
<dbReference type="EMBL" id="JBHMEZ010000003">
    <property type="protein sequence ID" value="MFB9052504.1"/>
    <property type="molecule type" value="Genomic_DNA"/>
</dbReference>
<evidence type="ECO:0000256" key="1">
    <source>
        <dbReference type="ARBA" id="ARBA00023015"/>
    </source>
</evidence>
<accession>A0ABV5EZB6</accession>
<keyword evidence="2" id="KW-0238">DNA-binding</keyword>
<dbReference type="InterPro" id="IPR018062">
    <property type="entry name" value="HTH_AraC-typ_CS"/>
</dbReference>
<dbReference type="Pfam" id="PF12833">
    <property type="entry name" value="HTH_18"/>
    <property type="match status" value="1"/>
</dbReference>
<dbReference type="RefSeq" id="WP_382381688.1">
    <property type="nucleotide sequence ID" value="NZ_JBHMEZ010000003.1"/>
</dbReference>
<keyword evidence="6" id="KW-1185">Reference proteome</keyword>
<name>A0ABV5EZB6_9FLAO</name>
<dbReference type="PANTHER" id="PTHR43280:SF32">
    <property type="entry name" value="TRANSCRIPTIONAL REGULATORY PROTEIN"/>
    <property type="match status" value="1"/>
</dbReference>
<evidence type="ECO:0000313" key="5">
    <source>
        <dbReference type="EMBL" id="MFB9052504.1"/>
    </source>
</evidence>
<dbReference type="Proteomes" id="UP001589605">
    <property type="component" value="Unassembled WGS sequence"/>
</dbReference>